<evidence type="ECO:0000313" key="1">
    <source>
        <dbReference type="EMBL" id="MEQ2411956.1"/>
    </source>
</evidence>
<dbReference type="RefSeq" id="WP_144167514.1">
    <property type="nucleotide sequence ID" value="NZ_JBBNFW010000098.1"/>
</dbReference>
<dbReference type="EMBL" id="JBBNFW010000098">
    <property type="protein sequence ID" value="MEQ2411956.1"/>
    <property type="molecule type" value="Genomic_DNA"/>
</dbReference>
<evidence type="ECO:0000313" key="2">
    <source>
        <dbReference type="Proteomes" id="UP001470752"/>
    </source>
</evidence>
<protein>
    <submittedName>
        <fullName evidence="1">Mersacidin family lantibiotic</fullName>
    </submittedName>
</protein>
<proteinExistence type="predicted"/>
<reference evidence="1 2" key="1">
    <citation type="submission" date="2024-04" db="EMBL/GenBank/DDBJ databases">
        <title>Human intestinal bacterial collection.</title>
        <authorList>
            <person name="Pauvert C."/>
            <person name="Hitch T.C.A."/>
            <person name="Clavel T."/>
        </authorList>
    </citation>
    <scope>NUCLEOTIDE SEQUENCE [LARGE SCALE GENOMIC DNA]</scope>
    <source>
        <strain evidence="1 2">CLA-AA-H161</strain>
    </source>
</reference>
<name>A0ABV1CJW9_9FIRM</name>
<gene>
    <name evidence="1" type="ORF">AAAX94_02720</name>
</gene>
<keyword evidence="2" id="KW-1185">Reference proteome</keyword>
<comment type="caution">
    <text evidence="1">The sequence shown here is derived from an EMBL/GenBank/DDBJ whole genome shotgun (WGS) entry which is preliminary data.</text>
</comment>
<dbReference type="Proteomes" id="UP001470752">
    <property type="component" value="Unassembled WGS sequence"/>
</dbReference>
<sequence length="77" mass="8015">MNKKINPCGNSMRELSTEELVNIYGADTATPISTIPCSVAKTVSVVSKSVVNSSKVCIGASLSAISGIFSYNKECLG</sequence>
<accession>A0ABV1CJW9</accession>
<organism evidence="1 2">
    <name type="scientific">Blautia acetigignens</name>
    <dbReference type="NCBI Taxonomy" id="2981783"/>
    <lineage>
        <taxon>Bacteria</taxon>
        <taxon>Bacillati</taxon>
        <taxon>Bacillota</taxon>
        <taxon>Clostridia</taxon>
        <taxon>Lachnospirales</taxon>
        <taxon>Lachnospiraceae</taxon>
        <taxon>Blautia</taxon>
    </lineage>
</organism>